<dbReference type="Gene3D" id="2.160.20.110">
    <property type="match status" value="1"/>
</dbReference>
<proteinExistence type="predicted"/>
<evidence type="ECO:0000313" key="1">
    <source>
        <dbReference type="EMBL" id="KAA6345075.1"/>
    </source>
</evidence>
<sequence>MLFNDLSFEVNEVSLSYFGGIAGMMYYLDSSIGGFRETIQQVSNCYNTGSFLERGTKVFFGVYSGIVVCMFHPYSVYSSKISSCYNRGEIKTQNNFYGMRDPVICMVYELIEHLPFKFPIENCFYNATATWKDVRDTVYIYYYPNRNGQDEGDETSEDLDEYIALFNRKVVEIPGFSLDSWPTSDLWGDDIWGDLGSWNNGNPVYPKLRFEKD</sequence>
<accession>A0A5J4SIH2</accession>
<gene>
    <name evidence="1" type="ORF">EZS27_007341</name>
</gene>
<reference evidence="1" key="1">
    <citation type="submission" date="2019-03" db="EMBL/GenBank/DDBJ databases">
        <title>Single cell metagenomics reveals metabolic interactions within the superorganism composed of flagellate Streblomastix strix and complex community of Bacteroidetes bacteria on its surface.</title>
        <authorList>
            <person name="Treitli S.C."/>
            <person name="Kolisko M."/>
            <person name="Husnik F."/>
            <person name="Keeling P."/>
            <person name="Hampl V."/>
        </authorList>
    </citation>
    <scope>NUCLEOTIDE SEQUENCE</scope>
    <source>
        <strain evidence="1">STM</strain>
    </source>
</reference>
<name>A0A5J4SIH2_9ZZZZ</name>
<dbReference type="AlphaFoldDB" id="A0A5J4SIH2"/>
<protein>
    <submittedName>
        <fullName evidence="1">Uncharacterized protein</fullName>
    </submittedName>
</protein>
<dbReference type="EMBL" id="SNRY01000187">
    <property type="protein sequence ID" value="KAA6345075.1"/>
    <property type="molecule type" value="Genomic_DNA"/>
</dbReference>
<organism evidence="1">
    <name type="scientific">termite gut metagenome</name>
    <dbReference type="NCBI Taxonomy" id="433724"/>
    <lineage>
        <taxon>unclassified sequences</taxon>
        <taxon>metagenomes</taxon>
        <taxon>organismal metagenomes</taxon>
    </lineage>
</organism>
<comment type="caution">
    <text evidence="1">The sequence shown here is derived from an EMBL/GenBank/DDBJ whole genome shotgun (WGS) entry which is preliminary data.</text>
</comment>